<evidence type="ECO:0000313" key="4">
    <source>
        <dbReference type="EMBL" id="GFR29333.1"/>
    </source>
</evidence>
<dbReference type="EMBL" id="BMAO01032493">
    <property type="protein sequence ID" value="GFQ82604.1"/>
    <property type="molecule type" value="Genomic_DNA"/>
</dbReference>
<accession>A0A8X6FM79</accession>
<dbReference type="AlphaFoldDB" id="A0A8X6FM79"/>
<evidence type="ECO:0000313" key="2">
    <source>
        <dbReference type="EMBL" id="GFQ79159.1"/>
    </source>
</evidence>
<feature type="transmembrane region" description="Helical" evidence="1">
    <location>
        <begin position="74"/>
        <end position="95"/>
    </location>
</feature>
<evidence type="ECO:0000256" key="1">
    <source>
        <dbReference type="SAM" id="Phobius"/>
    </source>
</evidence>
<evidence type="ECO:0000313" key="3">
    <source>
        <dbReference type="EMBL" id="GFQ82604.1"/>
    </source>
</evidence>
<dbReference type="EMBL" id="BMAO01009207">
    <property type="protein sequence ID" value="GFR29333.1"/>
    <property type="molecule type" value="Genomic_DNA"/>
</dbReference>
<proteinExistence type="predicted"/>
<name>A0A8X6FM79_TRICU</name>
<keyword evidence="1" id="KW-0812">Transmembrane</keyword>
<sequence>MENCSSKRQVYFMSETKKFTIQKLFKEEWCIFSFCVLFALMRSLVGETPMVSSSCTIARRVRSLTRGTLQLQPGILVSFCALQTLAALFVIHNLAGTNPQISPLRRIHELNPRMVRR</sequence>
<dbReference type="EMBL" id="BMAO01032013">
    <property type="protein sequence ID" value="GFQ79159.1"/>
    <property type="molecule type" value="Genomic_DNA"/>
</dbReference>
<keyword evidence="5" id="KW-1185">Reference proteome</keyword>
<comment type="caution">
    <text evidence="3">The sequence shown here is derived from an EMBL/GenBank/DDBJ whole genome shotgun (WGS) entry which is preliminary data.</text>
</comment>
<reference evidence="3" key="1">
    <citation type="submission" date="2020-07" db="EMBL/GenBank/DDBJ databases">
        <title>Multicomponent nature underlies the extraordinary mechanical properties of spider dragline silk.</title>
        <authorList>
            <person name="Kono N."/>
            <person name="Nakamura H."/>
            <person name="Mori M."/>
            <person name="Yoshida Y."/>
            <person name="Ohtoshi R."/>
            <person name="Malay A.D."/>
            <person name="Moran D.A.P."/>
            <person name="Tomita M."/>
            <person name="Numata K."/>
            <person name="Arakawa K."/>
        </authorList>
    </citation>
    <scope>NUCLEOTIDE SEQUENCE</scope>
</reference>
<organism evidence="3 5">
    <name type="scientific">Trichonephila clavata</name>
    <name type="common">Joro spider</name>
    <name type="synonym">Nephila clavata</name>
    <dbReference type="NCBI Taxonomy" id="2740835"/>
    <lineage>
        <taxon>Eukaryota</taxon>
        <taxon>Metazoa</taxon>
        <taxon>Ecdysozoa</taxon>
        <taxon>Arthropoda</taxon>
        <taxon>Chelicerata</taxon>
        <taxon>Arachnida</taxon>
        <taxon>Araneae</taxon>
        <taxon>Araneomorphae</taxon>
        <taxon>Entelegynae</taxon>
        <taxon>Araneoidea</taxon>
        <taxon>Nephilidae</taxon>
        <taxon>Trichonephila</taxon>
    </lineage>
</organism>
<keyword evidence="1" id="KW-1133">Transmembrane helix</keyword>
<keyword evidence="1" id="KW-0472">Membrane</keyword>
<protein>
    <submittedName>
        <fullName evidence="3">Uncharacterized protein</fullName>
    </submittedName>
</protein>
<dbReference type="Proteomes" id="UP000887116">
    <property type="component" value="Unassembled WGS sequence"/>
</dbReference>
<gene>
    <name evidence="2" type="ORF">TNCT_228311</name>
    <name evidence="3" type="ORF">TNCT_253351</name>
    <name evidence="4" type="ORF">TNCT_380451</name>
</gene>
<evidence type="ECO:0000313" key="5">
    <source>
        <dbReference type="Proteomes" id="UP000887116"/>
    </source>
</evidence>